<feature type="region of interest" description="Disordered" evidence="4">
    <location>
        <begin position="119"/>
        <end position="139"/>
    </location>
</feature>
<dbReference type="Gramene" id="Solyc01g104417.1.1">
    <property type="protein sequence ID" value="Solyc01g104417.1.1"/>
    <property type="gene ID" value="Solyc01g104417.1"/>
</dbReference>
<dbReference type="SUPFAM" id="SSF57716">
    <property type="entry name" value="Glucocorticoid receptor-like (DNA-binding domain)"/>
    <property type="match status" value="1"/>
</dbReference>
<evidence type="ECO:0000313" key="6">
    <source>
        <dbReference type="EnsemblPlants" id="Solyc01g104417.1.1"/>
    </source>
</evidence>
<dbReference type="InterPro" id="IPR013088">
    <property type="entry name" value="Znf_NHR/GATA"/>
</dbReference>
<organism evidence="6">
    <name type="scientific">Solanum lycopersicum</name>
    <name type="common">Tomato</name>
    <name type="synonym">Lycopersicon esculentum</name>
    <dbReference type="NCBI Taxonomy" id="4081"/>
    <lineage>
        <taxon>Eukaryota</taxon>
        <taxon>Viridiplantae</taxon>
        <taxon>Streptophyta</taxon>
        <taxon>Embryophyta</taxon>
        <taxon>Tracheophyta</taxon>
        <taxon>Spermatophyta</taxon>
        <taxon>Magnoliopsida</taxon>
        <taxon>eudicotyledons</taxon>
        <taxon>Gunneridae</taxon>
        <taxon>Pentapetalae</taxon>
        <taxon>asterids</taxon>
        <taxon>lamiids</taxon>
        <taxon>Solanales</taxon>
        <taxon>Solanaceae</taxon>
        <taxon>Solanoideae</taxon>
        <taxon>Solaneae</taxon>
        <taxon>Solanum</taxon>
        <taxon>Solanum subgen. Lycopersicon</taxon>
    </lineage>
</organism>
<evidence type="ECO:0000259" key="5">
    <source>
        <dbReference type="SMART" id="SM00401"/>
    </source>
</evidence>
<accession>A0A3Q7EQP8</accession>
<evidence type="ECO:0000256" key="4">
    <source>
        <dbReference type="SAM" id="MobiDB-lite"/>
    </source>
</evidence>
<evidence type="ECO:0000313" key="7">
    <source>
        <dbReference type="Proteomes" id="UP000004994"/>
    </source>
</evidence>
<dbReference type="InterPro" id="IPR000679">
    <property type="entry name" value="Znf_GATA"/>
</dbReference>
<proteinExistence type="predicted"/>
<keyword evidence="2" id="KW-0238">DNA-binding</keyword>
<feature type="domain" description="GATA-type" evidence="5">
    <location>
        <begin position="35"/>
        <end position="76"/>
    </location>
</feature>
<reference evidence="6" key="1">
    <citation type="journal article" date="2012" name="Nature">
        <title>The tomato genome sequence provides insights into fleshy fruit evolution.</title>
        <authorList>
            <consortium name="Tomato Genome Consortium"/>
        </authorList>
    </citation>
    <scope>NUCLEOTIDE SEQUENCE [LARGE SCALE GENOMIC DNA]</scope>
    <source>
        <strain evidence="6">cv. Heinz 1706</strain>
    </source>
</reference>
<dbReference type="Proteomes" id="UP000004994">
    <property type="component" value="Chromosome 1"/>
</dbReference>
<keyword evidence="7" id="KW-1185">Reference proteome</keyword>
<dbReference type="GO" id="GO:0043565">
    <property type="term" value="F:sequence-specific DNA binding"/>
    <property type="evidence" value="ECO:0007669"/>
    <property type="project" value="InterPro"/>
</dbReference>
<keyword evidence="1" id="KW-0805">Transcription regulation</keyword>
<dbReference type="InterPro" id="IPR044589">
    <property type="entry name" value="GATA26/27"/>
</dbReference>
<dbReference type="InParanoid" id="A0A3Q7EQP8"/>
<dbReference type="AlphaFoldDB" id="A0A3Q7EQP8"/>
<evidence type="ECO:0000256" key="1">
    <source>
        <dbReference type="ARBA" id="ARBA00023015"/>
    </source>
</evidence>
<evidence type="ECO:0000256" key="3">
    <source>
        <dbReference type="ARBA" id="ARBA00023163"/>
    </source>
</evidence>
<dbReference type="STRING" id="4081.A0A3Q7EQP8"/>
<name>A0A3Q7EQP8_SOLLC</name>
<dbReference type="GO" id="GO:0006355">
    <property type="term" value="P:regulation of DNA-templated transcription"/>
    <property type="evidence" value="ECO:0007669"/>
    <property type="project" value="InterPro"/>
</dbReference>
<dbReference type="GO" id="GO:0008270">
    <property type="term" value="F:zinc ion binding"/>
    <property type="evidence" value="ECO:0007669"/>
    <property type="project" value="InterPro"/>
</dbReference>
<dbReference type="Gene3D" id="3.30.50.10">
    <property type="entry name" value="Erythroid Transcription Factor GATA-1, subunit A"/>
    <property type="match status" value="1"/>
</dbReference>
<evidence type="ECO:0000256" key="2">
    <source>
        <dbReference type="ARBA" id="ARBA00023125"/>
    </source>
</evidence>
<keyword evidence="3" id="KW-0804">Transcription</keyword>
<sequence length="170" mass="19142">MQSAKRLTILHGSLTQQANPFQTFHHQARSTMLYETPLWRPGPTEKPVLCNACGLRWRTKETLDDYVPKHGSTDLPSEMKPHLLSRDDQKLEVGEEVSEQDGSSACFEEEMIKILSLGSAGSSPDKSMQMEETNGVQYSSLQPERSLEALKGPPKVYLGVHIWEQQGFVR</sequence>
<reference evidence="6" key="2">
    <citation type="submission" date="2019-01" db="UniProtKB">
        <authorList>
            <consortium name="EnsemblPlants"/>
        </authorList>
    </citation>
    <scope>IDENTIFICATION</scope>
    <source>
        <strain evidence="6">cv. Heinz 1706</strain>
    </source>
</reference>
<dbReference type="Pfam" id="PF00320">
    <property type="entry name" value="GATA"/>
    <property type="match status" value="1"/>
</dbReference>
<dbReference type="CDD" id="cd00202">
    <property type="entry name" value="ZnF_GATA"/>
    <property type="match status" value="1"/>
</dbReference>
<protein>
    <recommendedName>
        <fullName evidence="5">GATA-type domain-containing protein</fullName>
    </recommendedName>
</protein>
<dbReference type="EnsemblPlants" id="Solyc01g104417.1.1">
    <property type="protein sequence ID" value="Solyc01g104417.1.1"/>
    <property type="gene ID" value="Solyc01g104417.1"/>
</dbReference>
<dbReference type="SMART" id="SM00401">
    <property type="entry name" value="ZnF_GATA"/>
    <property type="match status" value="1"/>
</dbReference>
<dbReference type="PANTHER" id="PTHR46855">
    <property type="entry name" value="OSJNBB0038F03.10 PROTEIN"/>
    <property type="match status" value="1"/>
</dbReference>
<dbReference type="PANTHER" id="PTHR46855:SF11">
    <property type="entry name" value="GATA TRANSCRIPTION FACTOR 26-LIKE"/>
    <property type="match status" value="1"/>
</dbReference>